<feature type="compositionally biased region" description="Polar residues" evidence="1">
    <location>
        <begin position="1"/>
        <end position="12"/>
    </location>
</feature>
<feature type="region of interest" description="Disordered" evidence="1">
    <location>
        <begin position="308"/>
        <end position="332"/>
    </location>
</feature>
<feature type="compositionally biased region" description="Basic and acidic residues" evidence="1">
    <location>
        <begin position="13"/>
        <end position="23"/>
    </location>
</feature>
<protein>
    <submittedName>
        <fullName evidence="2">Uncharacterized protein</fullName>
    </submittedName>
</protein>
<sequence length="597" mass="65647">MTPKGQRTTFVHSQREGGKEAATIRKTSSLRNETSAGDAGGKSVLQRISEVEKETQVVRGGESKTGGVVGVQSRAGAKGRAGEEGGLPARRRERRPTRLGCAGVHTTGEISAKSCPRTHPGAVHHTSTGWPGSSGEGTERQLNDGRGYPRRSVAKLVLPVLHHRGGVERFERLLTRSHWGPMRVKQGDYGAAPECKDGGNGRSSKARRPAASSGSLGGRTAVFAFSVNVRPFISPMLTFRQADTAYMQRHPVIRSQHVVAALELRSAATEFPIRMLNAEREGGELFCPDRDSSPTGIPPPPFFFHISPSPPEQTRDLDSHESARATRRRRAGTQLNSLSAGRSWHPTVEWTRPRTRRPPAPSLSIYYSILFFLFFSPRPPFCTNLSIVQDIEAPLLDTQAFVSRRTREWSSSPTPLFFFTQTSTNILSQITYFPHLDFLLRISFRSSFIRFRSCLSSSQSCCSSFFLFRCSSTFLLCSPPHFLRLLASHQSEPGSILGGVDPGFLHVGIVLDDAAGLRVFSGIPPPLRTCIPVLLHTHLASFSSALETSMGSSERASHEAAEPRNVKAIRRELHDESGLGLLCGRGERQSRQRKKHE</sequence>
<name>A0ABQ9GZR0_9NEOP</name>
<feature type="region of interest" description="Disordered" evidence="1">
    <location>
        <begin position="183"/>
        <end position="216"/>
    </location>
</feature>
<feature type="region of interest" description="Disordered" evidence="1">
    <location>
        <begin position="1"/>
        <end position="94"/>
    </location>
</feature>
<evidence type="ECO:0000256" key="1">
    <source>
        <dbReference type="SAM" id="MobiDB-lite"/>
    </source>
</evidence>
<evidence type="ECO:0000313" key="2">
    <source>
        <dbReference type="EMBL" id="KAJ8877524.1"/>
    </source>
</evidence>
<proteinExistence type="predicted"/>
<reference evidence="2 3" key="1">
    <citation type="submission" date="2023-02" db="EMBL/GenBank/DDBJ databases">
        <title>LHISI_Scaffold_Assembly.</title>
        <authorList>
            <person name="Stuart O.P."/>
            <person name="Cleave R."/>
            <person name="Magrath M.J.L."/>
            <person name="Mikheyev A.S."/>
        </authorList>
    </citation>
    <scope>NUCLEOTIDE SEQUENCE [LARGE SCALE GENOMIC DNA]</scope>
    <source>
        <strain evidence="2">Daus_M_001</strain>
        <tissue evidence="2">Leg muscle</tissue>
    </source>
</reference>
<feature type="compositionally biased region" description="Basic and acidic residues" evidence="1">
    <location>
        <begin position="313"/>
        <end position="324"/>
    </location>
</feature>
<feature type="region of interest" description="Disordered" evidence="1">
    <location>
        <begin position="111"/>
        <end position="147"/>
    </location>
</feature>
<keyword evidence="3" id="KW-1185">Reference proteome</keyword>
<dbReference type="EMBL" id="JARBHB010000008">
    <property type="protein sequence ID" value="KAJ8877524.1"/>
    <property type="molecule type" value="Genomic_DNA"/>
</dbReference>
<comment type="caution">
    <text evidence="2">The sequence shown here is derived from an EMBL/GenBank/DDBJ whole genome shotgun (WGS) entry which is preliminary data.</text>
</comment>
<dbReference type="Proteomes" id="UP001159363">
    <property type="component" value="Chromosome 7"/>
</dbReference>
<evidence type="ECO:0000313" key="3">
    <source>
        <dbReference type="Proteomes" id="UP001159363"/>
    </source>
</evidence>
<organism evidence="2 3">
    <name type="scientific">Dryococelus australis</name>
    <dbReference type="NCBI Taxonomy" id="614101"/>
    <lineage>
        <taxon>Eukaryota</taxon>
        <taxon>Metazoa</taxon>
        <taxon>Ecdysozoa</taxon>
        <taxon>Arthropoda</taxon>
        <taxon>Hexapoda</taxon>
        <taxon>Insecta</taxon>
        <taxon>Pterygota</taxon>
        <taxon>Neoptera</taxon>
        <taxon>Polyneoptera</taxon>
        <taxon>Phasmatodea</taxon>
        <taxon>Verophasmatodea</taxon>
        <taxon>Anareolatae</taxon>
        <taxon>Phasmatidae</taxon>
        <taxon>Eurycanthinae</taxon>
        <taxon>Dryococelus</taxon>
    </lineage>
</organism>
<feature type="compositionally biased region" description="Polar residues" evidence="1">
    <location>
        <begin position="25"/>
        <end position="35"/>
    </location>
</feature>
<accession>A0ABQ9GZR0</accession>
<gene>
    <name evidence="2" type="ORF">PR048_021979</name>
</gene>